<dbReference type="EC" id="4.2.1.17" evidence="4"/>
<keyword evidence="8" id="KW-0520">NAD</keyword>
<evidence type="ECO:0000259" key="14">
    <source>
        <dbReference type="Pfam" id="PF00725"/>
    </source>
</evidence>
<keyword evidence="11" id="KW-0511">Multifunctional enzyme</keyword>
<sequence>MTHQQLNHFTLSLDDSGIYRVALDVPGRPMNVLDENVMGELEQIVNELETRSDVKLVVFKSTKESGFLAGADVEAIELIDSTEQADRLMKQGQQLFERIETLPMPTLAVLHGPCLGGGLELALACDYRIARDNSSTKIGLPEIKLGLIPGWGGTQRLPRRVGLKHALSMILSGKHLSAREAMKIGLVDRAIPPDQWRDEVVRVIDTLVRGGSLRRTRLSTEWIGRWFERLPLVRNMMVTVTEKRLAGKSKNYPALGAAIRAIVDGYQRDVDGFETERREFCQLINTPTCRQLLRLFFSRERARDMQTWAPNSLRLIHGDPIRRLGVIGAGAMGAGIAQAAAIRGYGVHIKEVDADAVGQGSARVDRLISKYSRHKQWNEFREGELRDRITLGTDFHLFANVDCVIEAVVERMDVKQHVLAEAEKEIGKSAILATNTSSLSVTEMAQSLSRPDHFAGLHFFNPVHRMELVEVVRGEQTSDATIAQLVSFVRALGKTPIVTSDSPGFLVNRILFPYLGEAILMVREGHAVGTIDRELRHFGMPMGPLQLLDHVGLDVALHVARSLGAVMRDVDDVIEVLTPLVQRNQIGLKSKRGFYDYRGKKPQPRQTSEVVDFMVEPASQERFTPDGLSDIQRRLVYPMLAEAIRCEDERVVEHAWAIDLAMVLGTGFAPHRGGPLSVVEQIGTQTVLANMEHLRLQHGERFTPPEKLLLGAKQ</sequence>
<dbReference type="GO" id="GO:0004300">
    <property type="term" value="F:enoyl-CoA hydratase activity"/>
    <property type="evidence" value="ECO:0007669"/>
    <property type="project" value="UniProtKB-EC"/>
</dbReference>
<dbReference type="InterPro" id="IPR006180">
    <property type="entry name" value="3-OHacyl-CoA_DH_CS"/>
</dbReference>
<comment type="catalytic activity">
    <reaction evidence="12">
        <text>a (3S)-3-hydroxyacyl-CoA + NAD(+) = a 3-oxoacyl-CoA + NADH + H(+)</text>
        <dbReference type="Rhea" id="RHEA:22432"/>
        <dbReference type="ChEBI" id="CHEBI:15378"/>
        <dbReference type="ChEBI" id="CHEBI:57318"/>
        <dbReference type="ChEBI" id="CHEBI:57540"/>
        <dbReference type="ChEBI" id="CHEBI:57945"/>
        <dbReference type="ChEBI" id="CHEBI:90726"/>
        <dbReference type="EC" id="1.1.1.35"/>
    </reaction>
</comment>
<protein>
    <recommendedName>
        <fullName evidence="4">enoyl-CoA hydratase</fullName>
        <ecNumber evidence="4">4.2.1.17</ecNumber>
    </recommendedName>
</protein>
<comment type="pathway">
    <text evidence="1">Lipid metabolism; fatty acid beta-oxidation.</text>
</comment>
<organism evidence="16 17">
    <name type="scientific">Stieleria neptunia</name>
    <dbReference type="NCBI Taxonomy" id="2527979"/>
    <lineage>
        <taxon>Bacteria</taxon>
        <taxon>Pseudomonadati</taxon>
        <taxon>Planctomycetota</taxon>
        <taxon>Planctomycetia</taxon>
        <taxon>Pirellulales</taxon>
        <taxon>Pirellulaceae</taxon>
        <taxon>Stieleria</taxon>
    </lineage>
</organism>
<evidence type="ECO:0000259" key="15">
    <source>
        <dbReference type="Pfam" id="PF02737"/>
    </source>
</evidence>
<evidence type="ECO:0000313" key="16">
    <source>
        <dbReference type="EMBL" id="QDV45042.1"/>
    </source>
</evidence>
<dbReference type="InterPro" id="IPR018376">
    <property type="entry name" value="Enoyl-CoA_hyd/isom_CS"/>
</dbReference>
<dbReference type="UniPathway" id="UPA00659"/>
<keyword evidence="7" id="KW-0560">Oxidoreductase</keyword>
<dbReference type="InterPro" id="IPR029045">
    <property type="entry name" value="ClpP/crotonase-like_dom_sf"/>
</dbReference>
<dbReference type="InterPro" id="IPR050136">
    <property type="entry name" value="FA_oxidation_alpha_subunit"/>
</dbReference>
<dbReference type="PROSITE" id="PS00166">
    <property type="entry name" value="ENOYL_COA_HYDRATASE"/>
    <property type="match status" value="1"/>
</dbReference>
<dbReference type="PROSITE" id="PS00067">
    <property type="entry name" value="3HCDH"/>
    <property type="match status" value="1"/>
</dbReference>
<evidence type="ECO:0000256" key="5">
    <source>
        <dbReference type="ARBA" id="ARBA00022832"/>
    </source>
</evidence>
<evidence type="ECO:0000256" key="9">
    <source>
        <dbReference type="ARBA" id="ARBA00023098"/>
    </source>
</evidence>
<dbReference type="KEGG" id="snep:Enr13x_49150"/>
<dbReference type="Gene3D" id="3.90.226.10">
    <property type="entry name" value="2-enoyl-CoA Hydratase, Chain A, domain 1"/>
    <property type="match status" value="1"/>
</dbReference>
<evidence type="ECO:0000256" key="1">
    <source>
        <dbReference type="ARBA" id="ARBA00005005"/>
    </source>
</evidence>
<keyword evidence="9" id="KW-0443">Lipid metabolism</keyword>
<dbReference type="FunFam" id="3.40.50.720:FF:000009">
    <property type="entry name" value="Fatty oxidation complex, alpha subunit"/>
    <property type="match status" value="1"/>
</dbReference>
<dbReference type="InterPro" id="IPR036291">
    <property type="entry name" value="NAD(P)-bd_dom_sf"/>
</dbReference>
<comment type="similarity">
    <text evidence="13">Belongs to the enoyl-CoA hydratase/isomerase family.</text>
</comment>
<dbReference type="GO" id="GO:0070403">
    <property type="term" value="F:NAD+ binding"/>
    <property type="evidence" value="ECO:0007669"/>
    <property type="project" value="InterPro"/>
</dbReference>
<evidence type="ECO:0000256" key="2">
    <source>
        <dbReference type="ARBA" id="ARBA00007005"/>
    </source>
</evidence>
<evidence type="ECO:0000313" key="17">
    <source>
        <dbReference type="Proteomes" id="UP000319004"/>
    </source>
</evidence>
<dbReference type="CDD" id="cd06558">
    <property type="entry name" value="crotonase-like"/>
    <property type="match status" value="1"/>
</dbReference>
<proteinExistence type="inferred from homology"/>
<dbReference type="Gene3D" id="1.10.1040.50">
    <property type="match status" value="1"/>
</dbReference>
<dbReference type="Pfam" id="PF02737">
    <property type="entry name" value="3HCDH_N"/>
    <property type="match status" value="1"/>
</dbReference>
<dbReference type="EMBL" id="CP037423">
    <property type="protein sequence ID" value="QDV45042.1"/>
    <property type="molecule type" value="Genomic_DNA"/>
</dbReference>
<dbReference type="InterPro" id="IPR001753">
    <property type="entry name" value="Enoyl-CoA_hydra/iso"/>
</dbReference>
<keyword evidence="6" id="KW-0442">Lipid degradation</keyword>
<accession>A0A518HW18</accession>
<dbReference type="Gene3D" id="3.40.50.720">
    <property type="entry name" value="NAD(P)-binding Rossmann-like Domain"/>
    <property type="match status" value="1"/>
</dbReference>
<dbReference type="InterPro" id="IPR008927">
    <property type="entry name" value="6-PGluconate_DH-like_C_sf"/>
</dbReference>
<dbReference type="InterPro" id="IPR006108">
    <property type="entry name" value="3HC_DH_C"/>
</dbReference>
<dbReference type="SUPFAM" id="SSF52096">
    <property type="entry name" value="ClpP/crotonase"/>
    <property type="match status" value="1"/>
</dbReference>
<dbReference type="GO" id="GO:0016509">
    <property type="term" value="F:long-chain (3S)-3-hydroxyacyl-CoA dehydrogenase (NAD+) activity"/>
    <property type="evidence" value="ECO:0007669"/>
    <property type="project" value="TreeGrafter"/>
</dbReference>
<evidence type="ECO:0000256" key="4">
    <source>
        <dbReference type="ARBA" id="ARBA00012076"/>
    </source>
</evidence>
<name>A0A518HW18_9BACT</name>
<dbReference type="PANTHER" id="PTHR43612:SF3">
    <property type="entry name" value="TRIFUNCTIONAL ENZYME SUBUNIT ALPHA, MITOCHONDRIAL"/>
    <property type="match status" value="1"/>
</dbReference>
<evidence type="ECO:0000256" key="3">
    <source>
        <dbReference type="ARBA" id="ARBA00008750"/>
    </source>
</evidence>
<evidence type="ECO:0000256" key="7">
    <source>
        <dbReference type="ARBA" id="ARBA00023002"/>
    </source>
</evidence>
<dbReference type="SUPFAM" id="SSF51735">
    <property type="entry name" value="NAD(P)-binding Rossmann-fold domains"/>
    <property type="match status" value="1"/>
</dbReference>
<evidence type="ECO:0000256" key="8">
    <source>
        <dbReference type="ARBA" id="ARBA00023027"/>
    </source>
</evidence>
<gene>
    <name evidence="16" type="primary">fadJ</name>
    <name evidence="16" type="ORF">Enr13x_49150</name>
</gene>
<feature type="domain" description="3-hydroxyacyl-CoA dehydrogenase NAD binding" evidence="15">
    <location>
        <begin position="324"/>
        <end position="501"/>
    </location>
</feature>
<dbReference type="GO" id="GO:0006635">
    <property type="term" value="P:fatty acid beta-oxidation"/>
    <property type="evidence" value="ECO:0007669"/>
    <property type="project" value="UniProtKB-UniPathway"/>
</dbReference>
<reference evidence="16 17" key="1">
    <citation type="submission" date="2019-03" db="EMBL/GenBank/DDBJ databases">
        <title>Deep-cultivation of Planctomycetes and their phenomic and genomic characterization uncovers novel biology.</title>
        <authorList>
            <person name="Wiegand S."/>
            <person name="Jogler M."/>
            <person name="Boedeker C."/>
            <person name="Pinto D."/>
            <person name="Vollmers J."/>
            <person name="Rivas-Marin E."/>
            <person name="Kohn T."/>
            <person name="Peeters S.H."/>
            <person name="Heuer A."/>
            <person name="Rast P."/>
            <person name="Oberbeckmann S."/>
            <person name="Bunk B."/>
            <person name="Jeske O."/>
            <person name="Meyerdierks A."/>
            <person name="Storesund J.E."/>
            <person name="Kallscheuer N."/>
            <person name="Luecker S."/>
            <person name="Lage O.M."/>
            <person name="Pohl T."/>
            <person name="Merkel B.J."/>
            <person name="Hornburger P."/>
            <person name="Mueller R.-W."/>
            <person name="Bruemmer F."/>
            <person name="Labrenz M."/>
            <person name="Spormann A.M."/>
            <person name="Op den Camp H."/>
            <person name="Overmann J."/>
            <person name="Amann R."/>
            <person name="Jetten M.S.M."/>
            <person name="Mascher T."/>
            <person name="Medema M.H."/>
            <person name="Devos D.P."/>
            <person name="Kaster A.-K."/>
            <person name="Ovreas L."/>
            <person name="Rohde M."/>
            <person name="Galperin M.Y."/>
            <person name="Jogler C."/>
        </authorList>
    </citation>
    <scope>NUCLEOTIDE SEQUENCE [LARGE SCALE GENOMIC DNA]</scope>
    <source>
        <strain evidence="16 17">Enr13</strain>
    </source>
</reference>
<evidence type="ECO:0000256" key="13">
    <source>
        <dbReference type="RuleBase" id="RU003707"/>
    </source>
</evidence>
<evidence type="ECO:0000256" key="10">
    <source>
        <dbReference type="ARBA" id="ARBA00023239"/>
    </source>
</evidence>
<comment type="similarity">
    <text evidence="2">In the central section; belongs to the 3-hydroxyacyl-CoA dehydrogenase family.</text>
</comment>
<keyword evidence="17" id="KW-1185">Reference proteome</keyword>
<dbReference type="RefSeq" id="WP_145389263.1">
    <property type="nucleotide sequence ID" value="NZ_CP037423.1"/>
</dbReference>
<feature type="domain" description="3-hydroxyacyl-CoA dehydrogenase C-terminal" evidence="14">
    <location>
        <begin position="504"/>
        <end position="597"/>
    </location>
</feature>
<dbReference type="OrthoDB" id="9771883at2"/>
<keyword evidence="5" id="KW-0276">Fatty acid metabolism</keyword>
<dbReference type="PANTHER" id="PTHR43612">
    <property type="entry name" value="TRIFUNCTIONAL ENZYME SUBUNIT ALPHA"/>
    <property type="match status" value="1"/>
</dbReference>
<keyword evidence="10" id="KW-0456">Lyase</keyword>
<comment type="similarity">
    <text evidence="3">In the N-terminal section; belongs to the enoyl-CoA hydratase/isomerase family.</text>
</comment>
<dbReference type="SUPFAM" id="SSF48179">
    <property type="entry name" value="6-phosphogluconate dehydrogenase C-terminal domain-like"/>
    <property type="match status" value="2"/>
</dbReference>
<dbReference type="Pfam" id="PF00725">
    <property type="entry name" value="3HCDH"/>
    <property type="match status" value="2"/>
</dbReference>
<dbReference type="FunFam" id="3.90.226.10:FF:000011">
    <property type="entry name" value="Fatty acid oxidation complex subunit alpha"/>
    <property type="match status" value="1"/>
</dbReference>
<evidence type="ECO:0000256" key="11">
    <source>
        <dbReference type="ARBA" id="ARBA00023268"/>
    </source>
</evidence>
<evidence type="ECO:0000256" key="12">
    <source>
        <dbReference type="ARBA" id="ARBA00049556"/>
    </source>
</evidence>
<dbReference type="Proteomes" id="UP000319004">
    <property type="component" value="Chromosome"/>
</dbReference>
<evidence type="ECO:0000256" key="6">
    <source>
        <dbReference type="ARBA" id="ARBA00022963"/>
    </source>
</evidence>
<dbReference type="InterPro" id="IPR006176">
    <property type="entry name" value="3-OHacyl-CoA_DH_NAD-bd"/>
</dbReference>
<feature type="domain" description="3-hydroxyacyl-CoA dehydrogenase C-terminal" evidence="14">
    <location>
        <begin position="633"/>
        <end position="707"/>
    </location>
</feature>
<dbReference type="Pfam" id="PF00378">
    <property type="entry name" value="ECH_1"/>
    <property type="match status" value="1"/>
</dbReference>
<dbReference type="AlphaFoldDB" id="A0A518HW18"/>